<evidence type="ECO:0000313" key="1">
    <source>
        <dbReference type="EMBL" id="KKM77951.1"/>
    </source>
</evidence>
<accession>A0A0F9KT56</accession>
<reference evidence="1" key="1">
    <citation type="journal article" date="2015" name="Nature">
        <title>Complex archaea that bridge the gap between prokaryotes and eukaryotes.</title>
        <authorList>
            <person name="Spang A."/>
            <person name="Saw J.H."/>
            <person name="Jorgensen S.L."/>
            <person name="Zaremba-Niedzwiedzka K."/>
            <person name="Martijn J."/>
            <person name="Lind A.E."/>
            <person name="van Eijk R."/>
            <person name="Schleper C."/>
            <person name="Guy L."/>
            <person name="Ettema T.J."/>
        </authorList>
    </citation>
    <scope>NUCLEOTIDE SEQUENCE</scope>
</reference>
<protein>
    <submittedName>
        <fullName evidence="1">Uncharacterized protein</fullName>
    </submittedName>
</protein>
<dbReference type="AlphaFoldDB" id="A0A0F9KT56"/>
<comment type="caution">
    <text evidence="1">The sequence shown here is derived from an EMBL/GenBank/DDBJ whole genome shotgun (WGS) entry which is preliminary data.</text>
</comment>
<proteinExistence type="predicted"/>
<organism evidence="1">
    <name type="scientific">marine sediment metagenome</name>
    <dbReference type="NCBI Taxonomy" id="412755"/>
    <lineage>
        <taxon>unclassified sequences</taxon>
        <taxon>metagenomes</taxon>
        <taxon>ecological metagenomes</taxon>
    </lineage>
</organism>
<gene>
    <name evidence="1" type="ORF">LCGC14_1364810</name>
</gene>
<sequence length="59" mass="7131">MTAWHEHPVLLLYWVVLKKEMPLREWRDMIQKIYDGKPDYPISEAVSLIDKYGIQDEEI</sequence>
<dbReference type="EMBL" id="LAZR01008566">
    <property type="protein sequence ID" value="KKM77951.1"/>
    <property type="molecule type" value="Genomic_DNA"/>
</dbReference>
<name>A0A0F9KT56_9ZZZZ</name>